<dbReference type="Gene3D" id="3.40.30.10">
    <property type="entry name" value="Glutaredoxin"/>
    <property type="match status" value="1"/>
</dbReference>
<dbReference type="SUPFAM" id="SSF52833">
    <property type="entry name" value="Thioredoxin-like"/>
    <property type="match status" value="1"/>
</dbReference>
<dbReference type="Proteomes" id="UP000679992">
    <property type="component" value="Unassembled WGS sequence"/>
</dbReference>
<dbReference type="InterPro" id="IPR036249">
    <property type="entry name" value="Thioredoxin-like_sf"/>
</dbReference>
<keyword evidence="2" id="KW-0732">Signal</keyword>
<feature type="domain" description="Thioredoxin" evidence="6">
    <location>
        <begin position="26"/>
        <end position="223"/>
    </location>
</feature>
<keyword evidence="4" id="KW-1015">Disulfide bond</keyword>
<evidence type="ECO:0000313" key="7">
    <source>
        <dbReference type="EMBL" id="GIP52145.1"/>
    </source>
</evidence>
<sequence>MNGKKIGFWLVCGIALVLVGGCMEQGNRAASSPDLEQAHVETNAVPEGFDLEHQPYMGEPNAQVKIVEFSDYKCPACKRWKDEVLTELKKEYLDTGAAVFYYVDFPFLAPDSNFAALAGESLYQQNQEFFWAYFDLMMEHQGAKDEAWANKDFIMKLVKENIPDVDMKTFEQDLEERKYIENVKRDFMIGENHQVGGTPTIFINGQAVEDISFEGIRTVIDNL</sequence>
<dbReference type="PROSITE" id="PS51352">
    <property type="entry name" value="THIOREDOXIN_2"/>
    <property type="match status" value="1"/>
</dbReference>
<keyword evidence="3" id="KW-0560">Oxidoreductase</keyword>
<dbReference type="PANTHER" id="PTHR13887:SF14">
    <property type="entry name" value="DISULFIDE BOND FORMATION PROTEIN D"/>
    <property type="match status" value="1"/>
</dbReference>
<dbReference type="InterPro" id="IPR013766">
    <property type="entry name" value="Thioredoxin_domain"/>
</dbReference>
<dbReference type="PANTHER" id="PTHR13887">
    <property type="entry name" value="GLUTATHIONE S-TRANSFERASE KAPPA"/>
    <property type="match status" value="1"/>
</dbReference>
<organism evidence="7 8">
    <name type="scientific">Paenibacillus vini</name>
    <dbReference type="NCBI Taxonomy" id="1476024"/>
    <lineage>
        <taxon>Bacteria</taxon>
        <taxon>Bacillati</taxon>
        <taxon>Bacillota</taxon>
        <taxon>Bacilli</taxon>
        <taxon>Bacillales</taxon>
        <taxon>Paenibacillaceae</taxon>
        <taxon>Paenibacillus</taxon>
    </lineage>
</organism>
<dbReference type="PROSITE" id="PS51257">
    <property type="entry name" value="PROKAR_LIPOPROTEIN"/>
    <property type="match status" value="1"/>
</dbReference>
<accession>A0ABQ4M848</accession>
<reference evidence="7 8" key="1">
    <citation type="submission" date="2021-03" db="EMBL/GenBank/DDBJ databases">
        <title>Antimicrobial resistance genes in bacteria isolated from Japanese honey, and their potential for conferring macrolide and lincosamide resistance in the American foulbrood pathogen Paenibacillus larvae.</title>
        <authorList>
            <person name="Okamoto M."/>
            <person name="Kumagai M."/>
            <person name="Kanamori H."/>
            <person name="Takamatsu D."/>
        </authorList>
    </citation>
    <scope>NUCLEOTIDE SEQUENCE [LARGE SCALE GENOMIC DNA]</scope>
    <source>
        <strain evidence="7 8">J42TS3</strain>
    </source>
</reference>
<evidence type="ECO:0000256" key="1">
    <source>
        <dbReference type="ARBA" id="ARBA00005791"/>
    </source>
</evidence>
<dbReference type="InterPro" id="IPR012336">
    <property type="entry name" value="Thioredoxin-like_fold"/>
</dbReference>
<dbReference type="EMBL" id="BOSL01000003">
    <property type="protein sequence ID" value="GIP52145.1"/>
    <property type="molecule type" value="Genomic_DNA"/>
</dbReference>
<evidence type="ECO:0000313" key="8">
    <source>
        <dbReference type="Proteomes" id="UP000679992"/>
    </source>
</evidence>
<evidence type="ECO:0000256" key="3">
    <source>
        <dbReference type="ARBA" id="ARBA00023002"/>
    </source>
</evidence>
<evidence type="ECO:0000256" key="4">
    <source>
        <dbReference type="ARBA" id="ARBA00023157"/>
    </source>
</evidence>
<evidence type="ECO:0000256" key="5">
    <source>
        <dbReference type="ARBA" id="ARBA00023284"/>
    </source>
</evidence>
<keyword evidence="8" id="KW-1185">Reference proteome</keyword>
<proteinExistence type="inferred from homology"/>
<comment type="caution">
    <text evidence="7">The sequence shown here is derived from an EMBL/GenBank/DDBJ whole genome shotgun (WGS) entry which is preliminary data.</text>
</comment>
<dbReference type="Pfam" id="PF13462">
    <property type="entry name" value="Thioredoxin_4"/>
    <property type="match status" value="1"/>
</dbReference>
<evidence type="ECO:0000259" key="6">
    <source>
        <dbReference type="PROSITE" id="PS51352"/>
    </source>
</evidence>
<comment type="similarity">
    <text evidence="1">Belongs to the thioredoxin family. DsbA subfamily.</text>
</comment>
<name>A0ABQ4M848_9BACL</name>
<protein>
    <submittedName>
        <fullName evidence="7">Thioredoxin</fullName>
    </submittedName>
</protein>
<evidence type="ECO:0000256" key="2">
    <source>
        <dbReference type="ARBA" id="ARBA00022729"/>
    </source>
</evidence>
<dbReference type="RefSeq" id="WP_213654088.1">
    <property type="nucleotide sequence ID" value="NZ_BOSL01000003.1"/>
</dbReference>
<keyword evidence="5" id="KW-0676">Redox-active center</keyword>
<gene>
    <name evidence="7" type="primary">bdbD</name>
    <name evidence="7" type="ORF">J42TS3_11800</name>
</gene>